<dbReference type="Proteomes" id="UP001247754">
    <property type="component" value="Unassembled WGS sequence"/>
</dbReference>
<dbReference type="RefSeq" id="WP_310459338.1">
    <property type="nucleotide sequence ID" value="NZ_JAVKPH010000054.1"/>
</dbReference>
<accession>A0ABU1FEB1</accession>
<evidence type="ECO:0000313" key="2">
    <source>
        <dbReference type="Proteomes" id="UP001247754"/>
    </source>
</evidence>
<dbReference type="Gene3D" id="1.10.10.60">
    <property type="entry name" value="Homeodomain-like"/>
    <property type="match status" value="1"/>
</dbReference>
<comment type="caution">
    <text evidence="1">The sequence shown here is derived from an EMBL/GenBank/DDBJ whole genome shotgun (WGS) entry which is preliminary data.</text>
</comment>
<protein>
    <submittedName>
        <fullName evidence="1">Uncharacterized protein</fullName>
    </submittedName>
</protein>
<gene>
    <name evidence="1" type="ORF">RGD00_21725</name>
</gene>
<proteinExistence type="predicted"/>
<keyword evidence="2" id="KW-1185">Reference proteome</keyword>
<name>A0ABU1FEB1_9RHOB</name>
<reference evidence="1 2" key="1">
    <citation type="submission" date="2023-09" db="EMBL/GenBank/DDBJ databases">
        <title>Xinfangfangia sedmenti sp. nov., isolated the sedment.</title>
        <authorList>
            <person name="Xu L."/>
        </authorList>
    </citation>
    <scope>NUCLEOTIDE SEQUENCE [LARGE SCALE GENOMIC DNA]</scope>
    <source>
        <strain evidence="1 2">LG-4</strain>
    </source>
</reference>
<dbReference type="EMBL" id="JAVKPH010000054">
    <property type="protein sequence ID" value="MDR5655231.1"/>
    <property type="molecule type" value="Genomic_DNA"/>
</dbReference>
<sequence>MACRSIRASTAAVRQAWLDTELTLPQAAASVGMAKDALQARALALGLPRRRTGRREVIRPHQAAEFADLWQDGVAAREIGAHFGCSYFAVINTAMRLGLAMRKAGYRPAMTLAAWCEGRLAHAMANHARAENARLAGLRQ</sequence>
<evidence type="ECO:0000313" key="1">
    <source>
        <dbReference type="EMBL" id="MDR5655231.1"/>
    </source>
</evidence>
<organism evidence="1 2">
    <name type="scientific">Ruixingdingia sedimenti</name>
    <dbReference type="NCBI Taxonomy" id="3073604"/>
    <lineage>
        <taxon>Bacteria</taxon>
        <taxon>Pseudomonadati</taxon>
        <taxon>Pseudomonadota</taxon>
        <taxon>Alphaproteobacteria</taxon>
        <taxon>Rhodobacterales</taxon>
        <taxon>Paracoccaceae</taxon>
        <taxon>Ruixingdingia</taxon>
    </lineage>
</organism>